<evidence type="ECO:0000256" key="2">
    <source>
        <dbReference type="ARBA" id="ARBA00005013"/>
    </source>
</evidence>
<gene>
    <name evidence="9" type="primary">folB</name>
    <name evidence="9" type="ORF">H9L22_17985</name>
</gene>
<evidence type="ECO:0000256" key="7">
    <source>
        <dbReference type="SAM" id="MobiDB-lite"/>
    </source>
</evidence>
<reference evidence="9 10" key="1">
    <citation type="submission" date="2020-08" db="EMBL/GenBank/DDBJ databases">
        <title>Genome sequence of Tessaracoccus defluvii JCM 17540T.</title>
        <authorList>
            <person name="Hyun D.-W."/>
            <person name="Bae J.-W."/>
        </authorList>
    </citation>
    <scope>NUCLEOTIDE SEQUENCE [LARGE SCALE GENOMIC DNA]</scope>
    <source>
        <strain evidence="9 10">JCM 17540</strain>
    </source>
</reference>
<dbReference type="EC" id="4.1.2.25" evidence="6"/>
<dbReference type="NCBIfam" id="TIGR00526">
    <property type="entry name" value="folB_dom"/>
    <property type="match status" value="1"/>
</dbReference>
<comment type="similarity">
    <text evidence="3 6">Belongs to the DHNA family.</text>
</comment>
<dbReference type="InterPro" id="IPR006156">
    <property type="entry name" value="Dihydroneopterin_aldolase"/>
</dbReference>
<comment type="function">
    <text evidence="6">Catalyzes the conversion of 7,8-dihydroneopterin to 6-hydroxymethyl-7,8-dihydropterin.</text>
</comment>
<dbReference type="EMBL" id="CP060789">
    <property type="protein sequence ID" value="QNP55947.1"/>
    <property type="molecule type" value="Genomic_DNA"/>
</dbReference>
<organism evidence="9 10">
    <name type="scientific">Tessaracoccus defluvii</name>
    <dbReference type="NCBI Taxonomy" id="1285901"/>
    <lineage>
        <taxon>Bacteria</taxon>
        <taxon>Bacillati</taxon>
        <taxon>Actinomycetota</taxon>
        <taxon>Actinomycetes</taxon>
        <taxon>Propionibacteriales</taxon>
        <taxon>Propionibacteriaceae</taxon>
        <taxon>Tessaracoccus</taxon>
    </lineage>
</organism>
<dbReference type="SMART" id="SM00905">
    <property type="entry name" value="FolB"/>
    <property type="match status" value="1"/>
</dbReference>
<evidence type="ECO:0000259" key="8">
    <source>
        <dbReference type="SMART" id="SM00905"/>
    </source>
</evidence>
<keyword evidence="10" id="KW-1185">Reference proteome</keyword>
<evidence type="ECO:0000256" key="6">
    <source>
        <dbReference type="RuleBase" id="RU362079"/>
    </source>
</evidence>
<feature type="region of interest" description="Disordered" evidence="7">
    <location>
        <begin position="1"/>
        <end position="29"/>
    </location>
</feature>
<dbReference type="InterPro" id="IPR006157">
    <property type="entry name" value="FolB_dom"/>
</dbReference>
<dbReference type="CDD" id="cd00534">
    <property type="entry name" value="DHNA_DHNTPE"/>
    <property type="match status" value="1"/>
</dbReference>
<feature type="compositionally biased region" description="Polar residues" evidence="7">
    <location>
        <begin position="1"/>
        <end position="12"/>
    </location>
</feature>
<accession>A0A7H0H5Y1</accession>
<name>A0A7H0H5Y1_9ACTN</name>
<dbReference type="GO" id="GO:0046654">
    <property type="term" value="P:tetrahydrofolate biosynthetic process"/>
    <property type="evidence" value="ECO:0007669"/>
    <property type="project" value="UniProtKB-UniRule"/>
</dbReference>
<protein>
    <recommendedName>
        <fullName evidence="6">7,8-dihydroneopterin aldolase</fullName>
        <ecNumber evidence="6">4.1.2.25</ecNumber>
    </recommendedName>
</protein>
<dbReference type="SUPFAM" id="SSF55620">
    <property type="entry name" value="Tetrahydrobiopterin biosynthesis enzymes-like"/>
    <property type="match status" value="1"/>
</dbReference>
<comment type="catalytic activity">
    <reaction evidence="1 6">
        <text>7,8-dihydroneopterin = 6-hydroxymethyl-7,8-dihydropterin + glycolaldehyde</text>
        <dbReference type="Rhea" id="RHEA:10540"/>
        <dbReference type="ChEBI" id="CHEBI:17001"/>
        <dbReference type="ChEBI" id="CHEBI:17071"/>
        <dbReference type="ChEBI" id="CHEBI:44841"/>
        <dbReference type="EC" id="4.1.2.25"/>
    </reaction>
</comment>
<dbReference type="KEGG" id="tdf:H9L22_17985"/>
<dbReference type="Gene3D" id="3.30.1130.10">
    <property type="match status" value="1"/>
</dbReference>
<dbReference type="InterPro" id="IPR043133">
    <property type="entry name" value="GTP-CH-I_C/QueF"/>
</dbReference>
<dbReference type="NCBIfam" id="TIGR00525">
    <property type="entry name" value="folB"/>
    <property type="match status" value="1"/>
</dbReference>
<evidence type="ECO:0000256" key="1">
    <source>
        <dbReference type="ARBA" id="ARBA00001353"/>
    </source>
</evidence>
<dbReference type="FunFam" id="3.30.1130.10:FF:000003">
    <property type="entry name" value="7,8-dihydroneopterin aldolase"/>
    <property type="match status" value="1"/>
</dbReference>
<dbReference type="Pfam" id="PF02152">
    <property type="entry name" value="FolB"/>
    <property type="match status" value="1"/>
</dbReference>
<dbReference type="UniPathway" id="UPA00077">
    <property type="reaction ID" value="UER00154"/>
</dbReference>
<evidence type="ECO:0000256" key="3">
    <source>
        <dbReference type="ARBA" id="ARBA00005708"/>
    </source>
</evidence>
<dbReference type="Proteomes" id="UP000516117">
    <property type="component" value="Chromosome"/>
</dbReference>
<dbReference type="PANTHER" id="PTHR42844">
    <property type="entry name" value="DIHYDRONEOPTERIN ALDOLASE 1-RELATED"/>
    <property type="match status" value="1"/>
</dbReference>
<dbReference type="AlphaFoldDB" id="A0A7H0H5Y1"/>
<evidence type="ECO:0000313" key="10">
    <source>
        <dbReference type="Proteomes" id="UP000516117"/>
    </source>
</evidence>
<feature type="domain" description="Dihydroneopterin aldolase/epimerase" evidence="8">
    <location>
        <begin position="44"/>
        <end position="154"/>
    </location>
</feature>
<dbReference type="GO" id="GO:0005737">
    <property type="term" value="C:cytoplasm"/>
    <property type="evidence" value="ECO:0007669"/>
    <property type="project" value="TreeGrafter"/>
</dbReference>
<sequence>MHSPSQGGSTTNGPSRRSRPHRGSVPVGCASLGLSRRERPIDRITLTGLTATGYHGVFEHERREGQAFVVDVELELPLETSSDDLDDTVSYATIADEVEAVICGEPRNLIETVAGEIAERCLRHGRVERVTVTVHKPHAPLTQAFQDVSVTISRSRHV</sequence>
<evidence type="ECO:0000256" key="5">
    <source>
        <dbReference type="ARBA" id="ARBA00023239"/>
    </source>
</evidence>
<dbReference type="PANTHER" id="PTHR42844:SF1">
    <property type="entry name" value="DIHYDRONEOPTERIN ALDOLASE 1-RELATED"/>
    <property type="match status" value="1"/>
</dbReference>
<comment type="pathway">
    <text evidence="2 6">Cofactor biosynthesis; tetrahydrofolate biosynthesis; 2-amino-4-hydroxy-6-hydroxymethyl-7,8-dihydropteridine diphosphate from 7,8-dihydroneopterin triphosphate: step 3/4.</text>
</comment>
<dbReference type="GO" id="GO:0004150">
    <property type="term" value="F:dihydroneopterin aldolase activity"/>
    <property type="evidence" value="ECO:0007669"/>
    <property type="project" value="UniProtKB-UniRule"/>
</dbReference>
<dbReference type="GO" id="GO:0046656">
    <property type="term" value="P:folic acid biosynthetic process"/>
    <property type="evidence" value="ECO:0007669"/>
    <property type="project" value="UniProtKB-UniRule"/>
</dbReference>
<evidence type="ECO:0000256" key="4">
    <source>
        <dbReference type="ARBA" id="ARBA00022909"/>
    </source>
</evidence>
<evidence type="ECO:0000313" key="9">
    <source>
        <dbReference type="EMBL" id="QNP55947.1"/>
    </source>
</evidence>
<keyword evidence="5 6" id="KW-0456">Lyase</keyword>
<proteinExistence type="inferred from homology"/>
<keyword evidence="4 6" id="KW-0289">Folate biosynthesis</keyword>